<evidence type="ECO:0000313" key="2">
    <source>
        <dbReference type="Proteomes" id="UP000887581"/>
    </source>
</evidence>
<sequence>MEGAPLLQMPQATKCLQSKGTVTTALALEPALALALAVAPRKSVEECAATESLRIFRDGWECAAKKSWAQQRGFLGKGSGKAKWAVCRDAMVVSVEERRTSSSQHVQSDVKFPFLCASGKQQCNVTCDDDNDTMPLIGSSCAGDRTKEESGSDQAKDEMIVQLKRKTRELTSRCVTEKCHEDSEYELMLNTE</sequence>
<dbReference type="Proteomes" id="UP000887581">
    <property type="component" value="Unplaced"/>
</dbReference>
<protein>
    <submittedName>
        <fullName evidence="3">Uncharacterized protein</fullName>
    </submittedName>
</protein>
<feature type="region of interest" description="Disordered" evidence="1">
    <location>
        <begin position="138"/>
        <end position="157"/>
    </location>
</feature>
<evidence type="ECO:0000313" key="3">
    <source>
        <dbReference type="WBParaSite" id="sdigi.contig2.g371.t1"/>
    </source>
</evidence>
<reference evidence="3" key="1">
    <citation type="submission" date="2022-11" db="UniProtKB">
        <authorList>
            <consortium name="WormBaseParasite"/>
        </authorList>
    </citation>
    <scope>IDENTIFICATION</scope>
</reference>
<accession>A0A915PQQ4</accession>
<proteinExistence type="predicted"/>
<name>A0A915PQQ4_9BILA</name>
<dbReference type="AlphaFoldDB" id="A0A915PQQ4"/>
<dbReference type="WBParaSite" id="sdigi.contig2.g371.t1">
    <property type="protein sequence ID" value="sdigi.contig2.g371.t1"/>
    <property type="gene ID" value="sdigi.contig2.g371"/>
</dbReference>
<evidence type="ECO:0000256" key="1">
    <source>
        <dbReference type="SAM" id="MobiDB-lite"/>
    </source>
</evidence>
<organism evidence="2 3">
    <name type="scientific">Setaria digitata</name>
    <dbReference type="NCBI Taxonomy" id="48799"/>
    <lineage>
        <taxon>Eukaryota</taxon>
        <taxon>Metazoa</taxon>
        <taxon>Ecdysozoa</taxon>
        <taxon>Nematoda</taxon>
        <taxon>Chromadorea</taxon>
        <taxon>Rhabditida</taxon>
        <taxon>Spirurina</taxon>
        <taxon>Spiruromorpha</taxon>
        <taxon>Filarioidea</taxon>
        <taxon>Setariidae</taxon>
        <taxon>Setaria</taxon>
    </lineage>
</organism>
<feature type="compositionally biased region" description="Basic and acidic residues" evidence="1">
    <location>
        <begin position="144"/>
        <end position="157"/>
    </location>
</feature>
<keyword evidence="2" id="KW-1185">Reference proteome</keyword>